<gene>
    <name evidence="2" type="ORF">P43SY_004971</name>
</gene>
<comment type="caution">
    <text evidence="2">The sequence shown here is derived from an EMBL/GenBank/DDBJ whole genome shotgun (WGS) entry which is preliminary data.</text>
</comment>
<accession>A0AAD5Q9K3</accession>
<dbReference type="PANTHER" id="PTHR37938">
    <property type="entry name" value="BLL0215 PROTEIN"/>
    <property type="match status" value="1"/>
</dbReference>
<dbReference type="PANTHER" id="PTHR37938:SF1">
    <property type="entry name" value="BLL0215 PROTEIN"/>
    <property type="match status" value="1"/>
</dbReference>
<dbReference type="Proteomes" id="UP001209570">
    <property type="component" value="Unassembled WGS sequence"/>
</dbReference>
<dbReference type="EMBL" id="JAKCXM010000021">
    <property type="protein sequence ID" value="KAJ0407430.1"/>
    <property type="molecule type" value="Genomic_DNA"/>
</dbReference>
<keyword evidence="3" id="KW-1185">Reference proteome</keyword>
<dbReference type="InterPro" id="IPR005182">
    <property type="entry name" value="YdbS-like_PH"/>
</dbReference>
<feature type="domain" description="YdbS-like PH" evidence="1">
    <location>
        <begin position="65"/>
        <end position="137"/>
    </location>
</feature>
<evidence type="ECO:0000313" key="3">
    <source>
        <dbReference type="Proteomes" id="UP001209570"/>
    </source>
</evidence>
<sequence>MSNAYYQNPPLRQPVAIDQDGTYHIEFDRDGGFRYLCVAGSIPCVVCAPLSSVCSQKYIESQKCEVTDRRVIFESGWLNHSIKSIPLDRIQDVNIRQDCIQQCFGVKTLDIQTAGSGSPLAEASLIAPMDAVMVRDIILERRDALVLGHPEPTNLASQPVPTINATGAYSDIPTTTASSAVPSEANPTLVHELRTIQEALSRLVSHVSVDHKQDPRGPANSS</sequence>
<proteinExistence type="predicted"/>
<organism evidence="2 3">
    <name type="scientific">Pythium insidiosum</name>
    <name type="common">Pythiosis disease agent</name>
    <dbReference type="NCBI Taxonomy" id="114742"/>
    <lineage>
        <taxon>Eukaryota</taxon>
        <taxon>Sar</taxon>
        <taxon>Stramenopiles</taxon>
        <taxon>Oomycota</taxon>
        <taxon>Peronosporomycetes</taxon>
        <taxon>Pythiales</taxon>
        <taxon>Pythiaceae</taxon>
        <taxon>Pythium</taxon>
    </lineage>
</organism>
<dbReference type="Pfam" id="PF03703">
    <property type="entry name" value="bPH_2"/>
    <property type="match status" value="1"/>
</dbReference>
<reference evidence="2" key="1">
    <citation type="submission" date="2021-12" db="EMBL/GenBank/DDBJ databases">
        <title>Prjna785345.</title>
        <authorList>
            <person name="Rujirawat T."/>
            <person name="Krajaejun T."/>
        </authorList>
    </citation>
    <scope>NUCLEOTIDE SEQUENCE</scope>
    <source>
        <strain evidence="2">Pi057C3</strain>
    </source>
</reference>
<evidence type="ECO:0000313" key="2">
    <source>
        <dbReference type="EMBL" id="KAJ0407430.1"/>
    </source>
</evidence>
<dbReference type="AlphaFoldDB" id="A0AAD5Q9K3"/>
<name>A0AAD5Q9K3_PYTIN</name>
<protein>
    <recommendedName>
        <fullName evidence="1">YdbS-like PH domain-containing protein</fullName>
    </recommendedName>
</protein>
<evidence type="ECO:0000259" key="1">
    <source>
        <dbReference type="Pfam" id="PF03703"/>
    </source>
</evidence>